<sequence>MPSRSPPFSSSHAHAQRERAAPYPRRTSISGLASMSSSGPHDSRILLPPPGSSAPLNLPEARERDHREQREHREHREHRDHRERESIPPISALALRSPTWRASRPSLGRGHSGTSTATRPGSSGLQLPPLHSMSSSSSPSAPTTSTLPTPTTSMPAPPLPPPGESPPPRGPSPKPPFHSLRPSYYELQAAPVPPPSHSAPHQPQNSRQVHHSHSHSDSRALPSPHGRLSPTRDTRFWDPSSRAEPPHPQQHRYEREAALDTSPPLRALPYHERGYYAPQPPIVHPGPPPSGASGRMGRMRSHSGASNMGRPVRMEDEVEVKETPGQSRRLAHLMSEQKRRESINSGFQALRNALPSSIPTDSKAIILRKAVSHIQQLEGLLRRAGIEPIPSGAEWGDSPDRERDVMMDEEAKRPNSDNGWDNSMDRSRSMVEDEEMDIKPRTD</sequence>
<keyword evidence="2" id="KW-0238">DNA-binding</keyword>
<dbReference type="Pfam" id="PF00010">
    <property type="entry name" value="HLH"/>
    <property type="match status" value="1"/>
</dbReference>
<feature type="region of interest" description="Disordered" evidence="6">
    <location>
        <begin position="388"/>
        <end position="443"/>
    </location>
</feature>
<feature type="compositionally biased region" description="Basic and acidic residues" evidence="6">
    <location>
        <begin position="60"/>
        <end position="74"/>
    </location>
</feature>
<dbReference type="GO" id="GO:0090575">
    <property type="term" value="C:RNA polymerase II transcription regulator complex"/>
    <property type="evidence" value="ECO:0007669"/>
    <property type="project" value="TreeGrafter"/>
</dbReference>
<reference evidence="8 9" key="1">
    <citation type="submission" date="2018-11" db="EMBL/GenBank/DDBJ databases">
        <title>Genome sequence of Saitozyma podzolica DSM 27192.</title>
        <authorList>
            <person name="Aliyu H."/>
            <person name="Gorte O."/>
            <person name="Ochsenreither K."/>
        </authorList>
    </citation>
    <scope>NUCLEOTIDE SEQUENCE [LARGE SCALE GENOMIC DNA]</scope>
    <source>
        <strain evidence="8 9">DSM 27192</strain>
    </source>
</reference>
<dbReference type="Proteomes" id="UP000279259">
    <property type="component" value="Unassembled WGS sequence"/>
</dbReference>
<keyword evidence="3" id="KW-0010">Activator</keyword>
<dbReference type="PANTHER" id="PTHR10328:SF3">
    <property type="entry name" value="PROTEIN MAX"/>
    <property type="match status" value="1"/>
</dbReference>
<organism evidence="8 9">
    <name type="scientific">Saitozyma podzolica</name>
    <dbReference type="NCBI Taxonomy" id="1890683"/>
    <lineage>
        <taxon>Eukaryota</taxon>
        <taxon>Fungi</taxon>
        <taxon>Dikarya</taxon>
        <taxon>Basidiomycota</taxon>
        <taxon>Agaricomycotina</taxon>
        <taxon>Tremellomycetes</taxon>
        <taxon>Tremellales</taxon>
        <taxon>Trimorphomycetaceae</taxon>
        <taxon>Saitozyma</taxon>
    </lineage>
</organism>
<feature type="compositionally biased region" description="Polar residues" evidence="6">
    <location>
        <begin position="1"/>
        <end position="13"/>
    </location>
</feature>
<dbReference type="EMBL" id="RSCD01000021">
    <property type="protein sequence ID" value="RSH85161.1"/>
    <property type="molecule type" value="Genomic_DNA"/>
</dbReference>
<proteinExistence type="predicted"/>
<dbReference type="InterPro" id="IPR036638">
    <property type="entry name" value="HLH_DNA-bd_sf"/>
</dbReference>
<dbReference type="GO" id="GO:0045944">
    <property type="term" value="P:positive regulation of transcription by RNA polymerase II"/>
    <property type="evidence" value="ECO:0007669"/>
    <property type="project" value="TreeGrafter"/>
</dbReference>
<keyword evidence="5" id="KW-0539">Nucleus</keyword>
<gene>
    <name evidence="8" type="ORF">EHS25_004968</name>
</gene>
<dbReference type="STRING" id="1890683.A0A427Y257"/>
<feature type="compositionally biased region" description="Low complexity" evidence="6">
    <location>
        <begin position="127"/>
        <end position="154"/>
    </location>
</feature>
<evidence type="ECO:0000256" key="2">
    <source>
        <dbReference type="ARBA" id="ARBA00023125"/>
    </source>
</evidence>
<dbReference type="InterPro" id="IPR011598">
    <property type="entry name" value="bHLH_dom"/>
</dbReference>
<keyword evidence="4" id="KW-0804">Transcription</keyword>
<feature type="compositionally biased region" description="Basic and acidic residues" evidence="6">
    <location>
        <begin position="398"/>
        <end position="415"/>
    </location>
</feature>
<dbReference type="SUPFAM" id="SSF47459">
    <property type="entry name" value="HLH, helix-loop-helix DNA-binding domain"/>
    <property type="match status" value="1"/>
</dbReference>
<dbReference type="OrthoDB" id="5778525at2759"/>
<evidence type="ECO:0000256" key="3">
    <source>
        <dbReference type="ARBA" id="ARBA00023159"/>
    </source>
</evidence>
<dbReference type="PRINTS" id="PR01217">
    <property type="entry name" value="PRICHEXTENSN"/>
</dbReference>
<dbReference type="AlphaFoldDB" id="A0A427Y257"/>
<evidence type="ECO:0000256" key="5">
    <source>
        <dbReference type="ARBA" id="ARBA00023242"/>
    </source>
</evidence>
<dbReference type="Gene3D" id="4.10.280.10">
    <property type="entry name" value="Helix-loop-helix DNA-binding domain"/>
    <property type="match status" value="1"/>
</dbReference>
<feature type="compositionally biased region" description="Basic and acidic residues" evidence="6">
    <location>
        <begin position="423"/>
        <end position="443"/>
    </location>
</feature>
<dbReference type="PROSITE" id="PS50888">
    <property type="entry name" value="BHLH"/>
    <property type="match status" value="1"/>
</dbReference>
<evidence type="ECO:0000256" key="4">
    <source>
        <dbReference type="ARBA" id="ARBA00023163"/>
    </source>
</evidence>
<evidence type="ECO:0000256" key="6">
    <source>
        <dbReference type="SAM" id="MobiDB-lite"/>
    </source>
</evidence>
<name>A0A427Y257_9TREE</name>
<keyword evidence="1" id="KW-0805">Transcription regulation</keyword>
<comment type="caution">
    <text evidence="8">The sequence shown here is derived from an EMBL/GenBank/DDBJ whole genome shotgun (WGS) entry which is preliminary data.</text>
</comment>
<feature type="compositionally biased region" description="Low complexity" evidence="6">
    <location>
        <begin position="28"/>
        <end position="38"/>
    </location>
</feature>
<keyword evidence="9" id="KW-1185">Reference proteome</keyword>
<evidence type="ECO:0000313" key="8">
    <source>
        <dbReference type="EMBL" id="RSH85161.1"/>
    </source>
</evidence>
<dbReference type="GO" id="GO:0046983">
    <property type="term" value="F:protein dimerization activity"/>
    <property type="evidence" value="ECO:0007669"/>
    <property type="project" value="InterPro"/>
</dbReference>
<evidence type="ECO:0000259" key="7">
    <source>
        <dbReference type="PROSITE" id="PS50888"/>
    </source>
</evidence>
<feature type="compositionally biased region" description="Pro residues" evidence="6">
    <location>
        <begin position="278"/>
        <end position="290"/>
    </location>
</feature>
<accession>A0A427Y257</accession>
<evidence type="ECO:0000313" key="9">
    <source>
        <dbReference type="Proteomes" id="UP000279259"/>
    </source>
</evidence>
<feature type="region of interest" description="Disordered" evidence="6">
    <location>
        <begin position="1"/>
        <end position="339"/>
    </location>
</feature>
<dbReference type="SMART" id="SM00353">
    <property type="entry name" value="HLH"/>
    <property type="match status" value="1"/>
</dbReference>
<dbReference type="GO" id="GO:0003700">
    <property type="term" value="F:DNA-binding transcription factor activity"/>
    <property type="evidence" value="ECO:0007669"/>
    <property type="project" value="TreeGrafter"/>
</dbReference>
<feature type="compositionally biased region" description="Pro residues" evidence="6">
    <location>
        <begin position="155"/>
        <end position="176"/>
    </location>
</feature>
<dbReference type="GO" id="GO:0003677">
    <property type="term" value="F:DNA binding"/>
    <property type="evidence" value="ECO:0007669"/>
    <property type="project" value="UniProtKB-KW"/>
</dbReference>
<protein>
    <recommendedName>
        <fullName evidence="7">BHLH domain-containing protein</fullName>
    </recommendedName>
</protein>
<evidence type="ECO:0000256" key="1">
    <source>
        <dbReference type="ARBA" id="ARBA00023015"/>
    </source>
</evidence>
<feature type="compositionally biased region" description="Polar residues" evidence="6">
    <location>
        <begin position="112"/>
        <end position="125"/>
    </location>
</feature>
<dbReference type="PANTHER" id="PTHR10328">
    <property type="entry name" value="PROTEIN MAX MYC-ASSOCIATED FACTOR X"/>
    <property type="match status" value="1"/>
</dbReference>
<feature type="domain" description="BHLH" evidence="7">
    <location>
        <begin position="327"/>
        <end position="377"/>
    </location>
</feature>